<feature type="region of interest" description="Disordered" evidence="1">
    <location>
        <begin position="1"/>
        <end position="26"/>
    </location>
</feature>
<proteinExistence type="predicted"/>
<name>A0A443QMY6_9ACAR</name>
<dbReference type="AlphaFoldDB" id="A0A443QMY6"/>
<comment type="caution">
    <text evidence="2">The sequence shown here is derived from an EMBL/GenBank/DDBJ whole genome shotgun (WGS) entry which is preliminary data.</text>
</comment>
<feature type="non-terminal residue" evidence="2">
    <location>
        <position position="400"/>
    </location>
</feature>
<evidence type="ECO:0000313" key="2">
    <source>
        <dbReference type="EMBL" id="RWS04370.1"/>
    </source>
</evidence>
<feature type="compositionally biased region" description="Polar residues" evidence="1">
    <location>
        <begin position="9"/>
        <end position="18"/>
    </location>
</feature>
<gene>
    <name evidence="2" type="ORF">B4U79_01114</name>
</gene>
<keyword evidence="3" id="KW-1185">Reference proteome</keyword>
<dbReference type="OrthoDB" id="67688at2759"/>
<dbReference type="Proteomes" id="UP000285301">
    <property type="component" value="Unassembled WGS sequence"/>
</dbReference>
<accession>A0A443QMY6</accession>
<dbReference type="EMBL" id="NCKU01005600">
    <property type="protein sequence ID" value="RWS04370.1"/>
    <property type="molecule type" value="Genomic_DNA"/>
</dbReference>
<evidence type="ECO:0000313" key="3">
    <source>
        <dbReference type="Proteomes" id="UP000285301"/>
    </source>
</evidence>
<sequence>MRTQIGDVSDTQSETSAWRKSRRLPSVPLDEEPITAAFASRFIKEKFGKSATSTNLASKAGPHLRPSSSLDSSPYLALPSGGYTTGPVSPYSSLSDVANVINSTVAALGKMTPTMPLTVHSSPKNVVTATALGRSPTPPVLPTYIKSLKQQLKDELKTVVQERKRLLDLRERDKKFYRRSETDLQALFDLYSNVPEVSLADKRGILSRKKYSHRRNASDSKLAQFSPITEDIPPGMFKSYEYESLMPNRSLFRGVGQRRPMSSMGFEARYFDVDSRYFNEVDGGLRETLIPNFMENNENDLFLSAAGEMHRKYRRKSEGSLDEVSALGFGIDPYGRSMRSHYYDDVIERRKMYNRGVPRSWHPSPYVSEDEDDQLTREEKAAKVRAEIARRRQHLLAGGG</sequence>
<evidence type="ECO:0000256" key="1">
    <source>
        <dbReference type="SAM" id="MobiDB-lite"/>
    </source>
</evidence>
<protein>
    <submittedName>
        <fullName evidence="2">Mucin-17-like protein</fullName>
    </submittedName>
</protein>
<reference evidence="2 3" key="1">
    <citation type="journal article" date="2018" name="Gigascience">
        <title>Genomes of trombidid mites reveal novel predicted allergens and laterally-transferred genes associated with secondary metabolism.</title>
        <authorList>
            <person name="Dong X."/>
            <person name="Chaisiri K."/>
            <person name="Xia D."/>
            <person name="Armstrong S.D."/>
            <person name="Fang Y."/>
            <person name="Donnelly M.J."/>
            <person name="Kadowaki T."/>
            <person name="McGarry J.W."/>
            <person name="Darby A.C."/>
            <person name="Makepeace B.L."/>
        </authorList>
    </citation>
    <scope>NUCLEOTIDE SEQUENCE [LARGE SCALE GENOMIC DNA]</scope>
    <source>
        <strain evidence="2">UoL-WK</strain>
    </source>
</reference>
<organism evidence="2 3">
    <name type="scientific">Dinothrombium tinctorium</name>
    <dbReference type="NCBI Taxonomy" id="1965070"/>
    <lineage>
        <taxon>Eukaryota</taxon>
        <taxon>Metazoa</taxon>
        <taxon>Ecdysozoa</taxon>
        <taxon>Arthropoda</taxon>
        <taxon>Chelicerata</taxon>
        <taxon>Arachnida</taxon>
        <taxon>Acari</taxon>
        <taxon>Acariformes</taxon>
        <taxon>Trombidiformes</taxon>
        <taxon>Prostigmata</taxon>
        <taxon>Anystina</taxon>
        <taxon>Parasitengona</taxon>
        <taxon>Trombidioidea</taxon>
        <taxon>Trombidiidae</taxon>
        <taxon>Dinothrombium</taxon>
    </lineage>
</organism>
<dbReference type="STRING" id="1965070.A0A443QMY6"/>
<feature type="region of interest" description="Disordered" evidence="1">
    <location>
        <begin position="51"/>
        <end position="72"/>
    </location>
</feature>